<gene>
    <name evidence="6" type="ORF">THIAE_00440</name>
</gene>
<evidence type="ECO:0000259" key="4">
    <source>
        <dbReference type="Pfam" id="PF03486"/>
    </source>
</evidence>
<feature type="domain" description="RsdA/BaiN/AoA(So)-like Rossmann fold-like" evidence="4">
    <location>
        <begin position="7"/>
        <end position="392"/>
    </location>
</feature>
<organism evidence="6 7">
    <name type="scientific">Thiomicrospira aerophila AL3</name>
    <dbReference type="NCBI Taxonomy" id="717772"/>
    <lineage>
        <taxon>Bacteria</taxon>
        <taxon>Pseudomonadati</taxon>
        <taxon>Pseudomonadota</taxon>
        <taxon>Gammaproteobacteria</taxon>
        <taxon>Thiotrichales</taxon>
        <taxon>Piscirickettsiaceae</taxon>
        <taxon>Thiomicrospira</taxon>
    </lineage>
</organism>
<dbReference type="EMBL" id="CP007030">
    <property type="protein sequence ID" value="AHF00415.1"/>
    <property type="molecule type" value="Genomic_DNA"/>
</dbReference>
<dbReference type="HOGENOM" id="CLU_025174_2_0_6"/>
<proteinExistence type="predicted"/>
<protein>
    <submittedName>
        <fullName evidence="6">Membrane protein</fullName>
    </submittedName>
</protein>
<evidence type="ECO:0000259" key="5">
    <source>
        <dbReference type="Pfam" id="PF22780"/>
    </source>
</evidence>
<dbReference type="Gene3D" id="2.40.30.10">
    <property type="entry name" value="Translation factors"/>
    <property type="match status" value="1"/>
</dbReference>
<evidence type="ECO:0000313" key="7">
    <source>
        <dbReference type="Proteomes" id="UP000005380"/>
    </source>
</evidence>
<dbReference type="Pfam" id="PF22780">
    <property type="entry name" value="HI0933_like_1st"/>
    <property type="match status" value="1"/>
</dbReference>
<dbReference type="Proteomes" id="UP000005380">
    <property type="component" value="Chromosome"/>
</dbReference>
<dbReference type="eggNOG" id="COG2081">
    <property type="taxonomic scope" value="Bacteria"/>
</dbReference>
<comment type="cofactor">
    <cofactor evidence="1">
        <name>FAD</name>
        <dbReference type="ChEBI" id="CHEBI:57692"/>
    </cofactor>
</comment>
<dbReference type="InParanoid" id="W0DP76"/>
<accession>W0DP76</accession>
<dbReference type="InterPro" id="IPR023166">
    <property type="entry name" value="BaiN-like_dom_sf"/>
</dbReference>
<dbReference type="Gene3D" id="1.10.8.260">
    <property type="entry name" value="HI0933 insert domain-like"/>
    <property type="match status" value="1"/>
</dbReference>
<dbReference type="SUPFAM" id="SSF51905">
    <property type="entry name" value="FAD/NAD(P)-binding domain"/>
    <property type="match status" value="1"/>
</dbReference>
<dbReference type="Gene3D" id="3.50.50.60">
    <property type="entry name" value="FAD/NAD(P)-binding domain"/>
    <property type="match status" value="1"/>
</dbReference>
<feature type="domain" description="RsdA/BaiN/AoA(So)-like insert" evidence="5">
    <location>
        <begin position="190"/>
        <end position="339"/>
    </location>
</feature>
<evidence type="ECO:0000313" key="6">
    <source>
        <dbReference type="EMBL" id="AHF00415.1"/>
    </source>
</evidence>
<dbReference type="Pfam" id="PF03486">
    <property type="entry name" value="HI0933_like"/>
    <property type="match status" value="1"/>
</dbReference>
<sequence length="394" mass="43353">MTQLHYDVVIIGAGAAGMVCAIQAGYRGLNVLLLDHAPKPGAKIRISGGGKCNFTNRRVEPKHFICANPHFVKSALARYQPEAFIEWVERHNIAYEERDNGQLFTLEGAGQIVAMLRTELDWAGVELQLNCDVVAVIKQHETWSISTSQGQLTSAKLVVATGGLSYPKLRASDFGMKLAKQYGLEVIPSRPGLVPLQMPARQRAWWSDLSGLSLEVAVTAQRGPRFEGAMLITHQGLSGPCILQVSNYWQPGEPISLNLLPDVKNVAEWLLDLKQNAQSLSGALKQHWPKRLVQAWQTKFEFDDHLANYTQLRLDQLGTSLTAWSIYPDDTAGYAKAEVSLGGVSTDEVSSKTFETHKVSGLYFIGEVLDVTGHLGGFNFQWAWASAHACAQDL</sequence>
<name>W0DP76_9GAMM</name>
<dbReference type="AlphaFoldDB" id="W0DP76"/>
<keyword evidence="2" id="KW-0285">Flavoprotein</keyword>
<reference evidence="6 7" key="1">
    <citation type="submission" date="2013-12" db="EMBL/GenBank/DDBJ databases">
        <authorList>
            <consortium name="DOE Joint Genome Institute"/>
            <person name="Kappler U."/>
            <person name="Huntemann M."/>
            <person name="Han J."/>
            <person name="Chen A."/>
            <person name="Kyrpides N."/>
            <person name="Mavromatis K."/>
            <person name="Markowitz V."/>
            <person name="Palaniappan K."/>
            <person name="Ivanova N."/>
            <person name="Schaumberg A."/>
            <person name="Pati A."/>
            <person name="Liolios K."/>
            <person name="Nordberg H.P."/>
            <person name="Cantor M.N."/>
            <person name="Hua S.X."/>
            <person name="Woyke T."/>
        </authorList>
    </citation>
    <scope>NUCLEOTIDE SEQUENCE [LARGE SCALE GENOMIC DNA]</scope>
    <source>
        <strain evidence="7">AL2</strain>
    </source>
</reference>
<evidence type="ECO:0000256" key="1">
    <source>
        <dbReference type="ARBA" id="ARBA00001974"/>
    </source>
</evidence>
<dbReference type="FunCoup" id="W0DP76">
    <property type="interactions" value="393"/>
</dbReference>
<dbReference type="PANTHER" id="PTHR42887">
    <property type="entry name" value="OS12G0638800 PROTEIN"/>
    <property type="match status" value="1"/>
</dbReference>
<dbReference type="NCBIfam" id="TIGR00275">
    <property type="entry name" value="aminoacetone oxidase family FAD-binding enzyme"/>
    <property type="match status" value="1"/>
</dbReference>
<dbReference type="InterPro" id="IPR055178">
    <property type="entry name" value="RsdA/BaiN/AoA(So)-like_dom"/>
</dbReference>
<evidence type="ECO:0000256" key="3">
    <source>
        <dbReference type="ARBA" id="ARBA00022827"/>
    </source>
</evidence>
<dbReference type="OrthoDB" id="9773233at2"/>
<dbReference type="PANTHER" id="PTHR42887:SF2">
    <property type="entry name" value="OS12G0638800 PROTEIN"/>
    <property type="match status" value="1"/>
</dbReference>
<keyword evidence="3" id="KW-0274">FAD</keyword>
<dbReference type="InterPro" id="IPR057661">
    <property type="entry name" value="RsdA/BaiN/AoA(So)_Rossmann"/>
</dbReference>
<dbReference type="PRINTS" id="PR00411">
    <property type="entry name" value="PNDRDTASEI"/>
</dbReference>
<evidence type="ECO:0000256" key="2">
    <source>
        <dbReference type="ARBA" id="ARBA00022630"/>
    </source>
</evidence>
<dbReference type="RefSeq" id="WP_006459672.1">
    <property type="nucleotide sequence ID" value="NZ_CP007030.1"/>
</dbReference>
<keyword evidence="7" id="KW-1185">Reference proteome</keyword>
<dbReference type="SUPFAM" id="SSF160996">
    <property type="entry name" value="HI0933 insert domain-like"/>
    <property type="match status" value="1"/>
</dbReference>
<dbReference type="InterPro" id="IPR036188">
    <property type="entry name" value="FAD/NAD-bd_sf"/>
</dbReference>
<dbReference type="KEGG" id="tao:THIAE_00440"/>
<dbReference type="InterPro" id="IPR004792">
    <property type="entry name" value="BaiN-like"/>
</dbReference>
<dbReference type="STRING" id="717772.THIAE_00440"/>